<evidence type="ECO:0000256" key="1">
    <source>
        <dbReference type="SAM" id="MobiDB-lite"/>
    </source>
</evidence>
<keyword evidence="2" id="KW-0472">Membrane</keyword>
<evidence type="ECO:0000313" key="4">
    <source>
        <dbReference type="Proteomes" id="UP000824998"/>
    </source>
</evidence>
<keyword evidence="2" id="KW-0812">Transmembrane</keyword>
<dbReference type="EMBL" id="MU251399">
    <property type="protein sequence ID" value="KAG9236799.1"/>
    <property type="molecule type" value="Genomic_DNA"/>
</dbReference>
<gene>
    <name evidence="3" type="ORF">BJ875DRAFT_455459</name>
</gene>
<evidence type="ECO:0000256" key="2">
    <source>
        <dbReference type="SAM" id="Phobius"/>
    </source>
</evidence>
<comment type="caution">
    <text evidence="3">The sequence shown here is derived from an EMBL/GenBank/DDBJ whole genome shotgun (WGS) entry which is preliminary data.</text>
</comment>
<feature type="region of interest" description="Disordered" evidence="1">
    <location>
        <begin position="139"/>
        <end position="178"/>
    </location>
</feature>
<accession>A0A9P7YN97</accession>
<keyword evidence="2" id="KW-1133">Transmembrane helix</keyword>
<evidence type="ECO:0000313" key="3">
    <source>
        <dbReference type="EMBL" id="KAG9236799.1"/>
    </source>
</evidence>
<sequence length="219" mass="23860">MKRLIDTFGNNLCVTLIVAGAMACLLAVVYLTTILASFCSEAYSTHSTTSILPFWPIVNTNAPTTNLNAPIGHYDGYDIPRDTTHGTVIRVALEQGLIPTDCKATFESVSPQVVRDAIGVGLLPAFSLADEFMTPIPSPADDFMTPIPSPEDDFMTPIPSPSHNPSDHPSQDTMASLSEEEIATNKGTFWKWTRIGFGGFCAVYIPYHHYSVQGNWGIF</sequence>
<dbReference type="Proteomes" id="UP000824998">
    <property type="component" value="Unassembled WGS sequence"/>
</dbReference>
<feature type="transmembrane region" description="Helical" evidence="2">
    <location>
        <begin position="12"/>
        <end position="38"/>
    </location>
</feature>
<proteinExistence type="predicted"/>
<dbReference type="PROSITE" id="PS51257">
    <property type="entry name" value="PROKAR_LIPOPROTEIN"/>
    <property type="match status" value="1"/>
</dbReference>
<keyword evidence="4" id="KW-1185">Reference proteome</keyword>
<reference evidence="3" key="1">
    <citation type="journal article" date="2021" name="IMA Fungus">
        <title>Genomic characterization of three marine fungi, including Emericellopsis atlantica sp. nov. with signatures of a generalist lifestyle and marine biomass degradation.</title>
        <authorList>
            <person name="Hagestad O.C."/>
            <person name="Hou L."/>
            <person name="Andersen J.H."/>
            <person name="Hansen E.H."/>
            <person name="Altermark B."/>
            <person name="Li C."/>
            <person name="Kuhnert E."/>
            <person name="Cox R.J."/>
            <person name="Crous P.W."/>
            <person name="Spatafora J.W."/>
            <person name="Lail K."/>
            <person name="Amirebrahimi M."/>
            <person name="Lipzen A."/>
            <person name="Pangilinan J."/>
            <person name="Andreopoulos W."/>
            <person name="Hayes R.D."/>
            <person name="Ng V."/>
            <person name="Grigoriev I.V."/>
            <person name="Jackson S.A."/>
            <person name="Sutton T.D.S."/>
            <person name="Dobson A.D.W."/>
            <person name="Rama T."/>
        </authorList>
    </citation>
    <scope>NUCLEOTIDE SEQUENCE</scope>
    <source>
        <strain evidence="3">TRa018bII</strain>
    </source>
</reference>
<protein>
    <submittedName>
        <fullName evidence="3">Uncharacterized protein</fullName>
    </submittedName>
</protein>
<dbReference type="AlphaFoldDB" id="A0A9P7YN97"/>
<organism evidence="3 4">
    <name type="scientific">Amylocarpus encephaloides</name>
    <dbReference type="NCBI Taxonomy" id="45428"/>
    <lineage>
        <taxon>Eukaryota</taxon>
        <taxon>Fungi</taxon>
        <taxon>Dikarya</taxon>
        <taxon>Ascomycota</taxon>
        <taxon>Pezizomycotina</taxon>
        <taxon>Leotiomycetes</taxon>
        <taxon>Helotiales</taxon>
        <taxon>Helotiales incertae sedis</taxon>
        <taxon>Amylocarpus</taxon>
    </lineage>
</organism>
<name>A0A9P7YN97_9HELO</name>